<evidence type="ECO:0000256" key="1">
    <source>
        <dbReference type="SAM" id="MobiDB-lite"/>
    </source>
</evidence>
<sequence length="73" mass="8714">MTRRPQSLNFILQPEDLRLKPFLLLLLPNNRNQPTKHAASTHNKGKEIPPTMRSKWQRRHRDQDCAYTLSHDR</sequence>
<gene>
    <name evidence="2" type="ORF">FB466_0901</name>
</gene>
<dbReference type="EMBL" id="VFPN01000001">
    <property type="protein sequence ID" value="TQM66079.1"/>
    <property type="molecule type" value="Genomic_DNA"/>
</dbReference>
<proteinExistence type="predicted"/>
<dbReference type="Proteomes" id="UP000318331">
    <property type="component" value="Unassembled WGS sequence"/>
</dbReference>
<keyword evidence="3" id="KW-1185">Reference proteome</keyword>
<accession>A0A543I686</accession>
<reference evidence="2 3" key="1">
    <citation type="submission" date="2019-06" db="EMBL/GenBank/DDBJ databases">
        <title>Sequencing the genomes of 1000 actinobacteria strains.</title>
        <authorList>
            <person name="Klenk H.-P."/>
        </authorList>
    </citation>
    <scope>NUCLEOTIDE SEQUENCE [LARGE SCALE GENOMIC DNA]</scope>
    <source>
        <strain evidence="2 3">DSM 18031</strain>
    </source>
</reference>
<organism evidence="2 3">
    <name type="scientific">Klugiella xanthotipulae</name>
    <dbReference type="NCBI Taxonomy" id="244735"/>
    <lineage>
        <taxon>Bacteria</taxon>
        <taxon>Bacillati</taxon>
        <taxon>Actinomycetota</taxon>
        <taxon>Actinomycetes</taxon>
        <taxon>Micrococcales</taxon>
        <taxon>Microbacteriaceae</taxon>
        <taxon>Klugiella</taxon>
    </lineage>
</organism>
<name>A0A543I686_9MICO</name>
<evidence type="ECO:0000313" key="2">
    <source>
        <dbReference type="EMBL" id="TQM66079.1"/>
    </source>
</evidence>
<feature type="region of interest" description="Disordered" evidence="1">
    <location>
        <begin position="32"/>
        <end position="73"/>
    </location>
</feature>
<evidence type="ECO:0000313" key="3">
    <source>
        <dbReference type="Proteomes" id="UP000318331"/>
    </source>
</evidence>
<dbReference type="AlphaFoldDB" id="A0A543I686"/>
<comment type="caution">
    <text evidence="2">The sequence shown here is derived from an EMBL/GenBank/DDBJ whole genome shotgun (WGS) entry which is preliminary data.</text>
</comment>
<feature type="compositionally biased region" description="Polar residues" evidence="1">
    <location>
        <begin position="33"/>
        <end position="42"/>
    </location>
</feature>
<protein>
    <submittedName>
        <fullName evidence="2">Uncharacterized protein</fullName>
    </submittedName>
</protein>